<evidence type="ECO:0000256" key="2">
    <source>
        <dbReference type="ARBA" id="ARBA00012534"/>
    </source>
</evidence>
<dbReference type="SMART" id="SM00138">
    <property type="entry name" value="MeTrc"/>
    <property type="match status" value="1"/>
</dbReference>
<dbReference type="EC" id="2.1.1.80" evidence="2"/>
<dbReference type="CDD" id="cd02440">
    <property type="entry name" value="AdoMet_MTases"/>
    <property type="match status" value="1"/>
</dbReference>
<dbReference type="InterPro" id="IPR022641">
    <property type="entry name" value="CheR_N"/>
</dbReference>
<feature type="domain" description="CheR-type methyltransferase" evidence="6">
    <location>
        <begin position="4"/>
        <end position="283"/>
    </location>
</feature>
<protein>
    <recommendedName>
        <fullName evidence="2">protein-glutamate O-methyltransferase</fullName>
        <ecNumber evidence="2">2.1.1.80</ecNumber>
    </recommendedName>
</protein>
<keyword evidence="4" id="KW-0808">Transferase</keyword>
<dbReference type="Gene3D" id="3.40.50.150">
    <property type="entry name" value="Vaccinia Virus protein VP39"/>
    <property type="match status" value="1"/>
</dbReference>
<keyword evidence="3" id="KW-0489">Methyltransferase</keyword>
<dbReference type="InterPro" id="IPR029063">
    <property type="entry name" value="SAM-dependent_MTases_sf"/>
</dbReference>
<gene>
    <name evidence="7" type="ORF">BRSU_1211</name>
</gene>
<dbReference type="InterPro" id="IPR050903">
    <property type="entry name" value="Bact_Chemotaxis_MeTrfase"/>
</dbReference>
<dbReference type="AlphaFoldDB" id="A0A0G4K6B8"/>
<name>A0A0G4K6B8_9SPIR</name>
<evidence type="ECO:0000256" key="3">
    <source>
        <dbReference type="ARBA" id="ARBA00022603"/>
    </source>
</evidence>
<dbReference type="PANTHER" id="PTHR24422:SF19">
    <property type="entry name" value="CHEMOTAXIS PROTEIN METHYLTRANSFERASE"/>
    <property type="match status" value="1"/>
</dbReference>
<proteinExistence type="predicted"/>
<dbReference type="InterPro" id="IPR022642">
    <property type="entry name" value="CheR_C"/>
</dbReference>
<dbReference type="GO" id="GO:0032259">
    <property type="term" value="P:methylation"/>
    <property type="evidence" value="ECO:0007669"/>
    <property type="project" value="UniProtKB-KW"/>
</dbReference>
<dbReference type="Proteomes" id="UP000043763">
    <property type="component" value="Unassembled WGS sequence"/>
</dbReference>
<evidence type="ECO:0000256" key="1">
    <source>
        <dbReference type="ARBA" id="ARBA00001541"/>
    </source>
</evidence>
<dbReference type="Pfam" id="PF01739">
    <property type="entry name" value="CheR"/>
    <property type="match status" value="1"/>
</dbReference>
<evidence type="ECO:0000259" key="6">
    <source>
        <dbReference type="PROSITE" id="PS50123"/>
    </source>
</evidence>
<evidence type="ECO:0000313" key="7">
    <source>
        <dbReference type="EMBL" id="CRF33078.1"/>
    </source>
</evidence>
<evidence type="ECO:0000256" key="5">
    <source>
        <dbReference type="ARBA" id="ARBA00022691"/>
    </source>
</evidence>
<dbReference type="InterPro" id="IPR026024">
    <property type="entry name" value="Chemotaxis_MeTrfase_CheR"/>
</dbReference>
<organism evidence="7 8">
    <name type="scientific">Brachyspira suanatina</name>
    <dbReference type="NCBI Taxonomy" id="381802"/>
    <lineage>
        <taxon>Bacteria</taxon>
        <taxon>Pseudomonadati</taxon>
        <taxon>Spirochaetota</taxon>
        <taxon>Spirochaetia</taxon>
        <taxon>Brachyspirales</taxon>
        <taxon>Brachyspiraceae</taxon>
        <taxon>Brachyspira</taxon>
    </lineage>
</organism>
<evidence type="ECO:0000256" key="4">
    <source>
        <dbReference type="ARBA" id="ARBA00022679"/>
    </source>
</evidence>
<accession>A0A0G4K6B8</accession>
<dbReference type="OrthoDB" id="9816309at2"/>
<dbReference type="PIRSF" id="PIRSF000410">
    <property type="entry name" value="CheR"/>
    <property type="match status" value="1"/>
</dbReference>
<dbReference type="RefSeq" id="WP_048594359.1">
    <property type="nucleotide sequence ID" value="NZ_CVLB01000001.1"/>
</dbReference>
<dbReference type="SUPFAM" id="SSF47757">
    <property type="entry name" value="Chemotaxis receptor methyltransferase CheR, N-terminal domain"/>
    <property type="match status" value="1"/>
</dbReference>
<dbReference type="PRINTS" id="PR00996">
    <property type="entry name" value="CHERMTFRASE"/>
</dbReference>
<dbReference type="SUPFAM" id="SSF53335">
    <property type="entry name" value="S-adenosyl-L-methionine-dependent methyltransferases"/>
    <property type="match status" value="1"/>
</dbReference>
<dbReference type="Pfam" id="PF03705">
    <property type="entry name" value="CheR_N"/>
    <property type="match status" value="1"/>
</dbReference>
<dbReference type="PROSITE" id="PS50123">
    <property type="entry name" value="CHER"/>
    <property type="match status" value="1"/>
</dbReference>
<dbReference type="PANTHER" id="PTHR24422">
    <property type="entry name" value="CHEMOTAXIS PROTEIN METHYLTRANSFERASE"/>
    <property type="match status" value="1"/>
</dbReference>
<dbReference type="InterPro" id="IPR036804">
    <property type="entry name" value="CheR_N_sf"/>
</dbReference>
<keyword evidence="8" id="KW-1185">Reference proteome</keyword>
<dbReference type="InterPro" id="IPR000780">
    <property type="entry name" value="CheR_MeTrfase"/>
</dbReference>
<dbReference type="Gene3D" id="1.10.155.10">
    <property type="entry name" value="Chemotaxis receptor methyltransferase CheR, N-terminal domain"/>
    <property type="match status" value="1"/>
</dbReference>
<dbReference type="GO" id="GO:0008983">
    <property type="term" value="F:protein-glutamate O-methyltransferase activity"/>
    <property type="evidence" value="ECO:0007669"/>
    <property type="project" value="UniProtKB-EC"/>
</dbReference>
<keyword evidence="5" id="KW-0949">S-adenosyl-L-methionine</keyword>
<evidence type="ECO:0000313" key="8">
    <source>
        <dbReference type="Proteomes" id="UP000043763"/>
    </source>
</evidence>
<comment type="catalytic activity">
    <reaction evidence="1">
        <text>L-glutamyl-[protein] + S-adenosyl-L-methionine = [protein]-L-glutamate 5-O-methyl ester + S-adenosyl-L-homocysteine</text>
        <dbReference type="Rhea" id="RHEA:24452"/>
        <dbReference type="Rhea" id="RHEA-COMP:10208"/>
        <dbReference type="Rhea" id="RHEA-COMP:10311"/>
        <dbReference type="ChEBI" id="CHEBI:29973"/>
        <dbReference type="ChEBI" id="CHEBI:57856"/>
        <dbReference type="ChEBI" id="CHEBI:59789"/>
        <dbReference type="ChEBI" id="CHEBI:82795"/>
        <dbReference type="EC" id="2.1.1.80"/>
    </reaction>
</comment>
<sequence length="283" mass="33630">MEDMNEHMPALSDAEFNELVKIIYDKTRIQMTSHKRALVTSRLSKRLRALKMDSFREYIDFVKNAKDEELTNFVNAVTTNKTDFFRENKHFEYMKSTFLPDWEKNFKAGKVKNLRIWSAACSTGEEPYTIQMTLHEYFGTNYDKYDIKVLASDIDTNVLAHGRAGIYKEESVEPIQDNILRKYFLKGTGDKEGLYKVKDILKKNLFFRQLNFKDEDFDIHTQFDLIFCRNVIIYFDKEFQKELFNKFHRYLKEDSLVFIGHSETLFGVSDKFKYVASNIYKKI</sequence>
<dbReference type="EMBL" id="CVLB01000001">
    <property type="protein sequence ID" value="CRF33078.1"/>
    <property type="molecule type" value="Genomic_DNA"/>
</dbReference>
<reference evidence="8" key="1">
    <citation type="submission" date="2015-04" db="EMBL/GenBank/DDBJ databases">
        <authorList>
            <person name="Mushtaq Mamoona"/>
        </authorList>
    </citation>
    <scope>NUCLEOTIDE SEQUENCE [LARGE SCALE GENOMIC DNA]</scope>
    <source>
        <strain evidence="8">AN4859/03</strain>
    </source>
</reference>